<dbReference type="EMBL" id="BGPR01280328">
    <property type="protein sequence ID" value="GBN22042.1"/>
    <property type="molecule type" value="Genomic_DNA"/>
</dbReference>
<proteinExistence type="predicted"/>
<dbReference type="OrthoDB" id="6437536at2759"/>
<sequence length="125" mass="14606">MEINLEICISIQLIYNYYKTRHFGLNCRKNIFGPIQNTKNLQVLSDWSDENNMAVNLEKSASQAFSLTHETFRPELQYQNTSTANTDSFTYLGVTFDNKLSWRLHVERLSERVKNRLSILKRLAG</sequence>
<dbReference type="Proteomes" id="UP000499080">
    <property type="component" value="Unassembled WGS sequence"/>
</dbReference>
<keyword evidence="2" id="KW-1185">Reference proteome</keyword>
<protein>
    <recommendedName>
        <fullName evidence="3">Reverse transcriptase domain-containing protein</fullName>
    </recommendedName>
</protein>
<organism evidence="1 2">
    <name type="scientific">Araneus ventricosus</name>
    <name type="common">Orbweaver spider</name>
    <name type="synonym">Epeira ventricosa</name>
    <dbReference type="NCBI Taxonomy" id="182803"/>
    <lineage>
        <taxon>Eukaryota</taxon>
        <taxon>Metazoa</taxon>
        <taxon>Ecdysozoa</taxon>
        <taxon>Arthropoda</taxon>
        <taxon>Chelicerata</taxon>
        <taxon>Arachnida</taxon>
        <taxon>Araneae</taxon>
        <taxon>Araneomorphae</taxon>
        <taxon>Entelegynae</taxon>
        <taxon>Araneoidea</taxon>
        <taxon>Araneidae</taxon>
        <taxon>Araneus</taxon>
    </lineage>
</organism>
<name>A0A4Y2M5J8_ARAVE</name>
<evidence type="ECO:0008006" key="3">
    <source>
        <dbReference type="Google" id="ProtNLM"/>
    </source>
</evidence>
<comment type="caution">
    <text evidence="1">The sequence shown here is derived from an EMBL/GenBank/DDBJ whole genome shotgun (WGS) entry which is preliminary data.</text>
</comment>
<accession>A0A4Y2M5J8</accession>
<gene>
    <name evidence="1" type="ORF">AVEN_68609_1</name>
</gene>
<reference evidence="1 2" key="1">
    <citation type="journal article" date="2019" name="Sci. Rep.">
        <title>Orb-weaving spider Araneus ventricosus genome elucidates the spidroin gene catalogue.</title>
        <authorList>
            <person name="Kono N."/>
            <person name="Nakamura H."/>
            <person name="Ohtoshi R."/>
            <person name="Moran D.A.P."/>
            <person name="Shinohara A."/>
            <person name="Yoshida Y."/>
            <person name="Fujiwara M."/>
            <person name="Mori M."/>
            <person name="Tomita M."/>
            <person name="Arakawa K."/>
        </authorList>
    </citation>
    <scope>NUCLEOTIDE SEQUENCE [LARGE SCALE GENOMIC DNA]</scope>
</reference>
<evidence type="ECO:0000313" key="1">
    <source>
        <dbReference type="EMBL" id="GBN22042.1"/>
    </source>
</evidence>
<evidence type="ECO:0000313" key="2">
    <source>
        <dbReference type="Proteomes" id="UP000499080"/>
    </source>
</evidence>
<dbReference type="AlphaFoldDB" id="A0A4Y2M5J8"/>